<dbReference type="EMBL" id="LNQE01001813">
    <property type="protein sequence ID" value="KUG05480.1"/>
    <property type="molecule type" value="Genomic_DNA"/>
</dbReference>
<feature type="transmembrane region" description="Helical" evidence="1">
    <location>
        <begin position="29"/>
        <end position="48"/>
    </location>
</feature>
<evidence type="ECO:0000313" key="2">
    <source>
        <dbReference type="EMBL" id="KUG05480.1"/>
    </source>
</evidence>
<accession>A0A0W8EAA7</accession>
<keyword evidence="1" id="KW-0472">Membrane</keyword>
<evidence type="ECO:0000256" key="1">
    <source>
        <dbReference type="SAM" id="Phobius"/>
    </source>
</evidence>
<organism evidence="2">
    <name type="scientific">hydrocarbon metagenome</name>
    <dbReference type="NCBI Taxonomy" id="938273"/>
    <lineage>
        <taxon>unclassified sequences</taxon>
        <taxon>metagenomes</taxon>
        <taxon>ecological metagenomes</taxon>
    </lineage>
</organism>
<proteinExistence type="predicted"/>
<name>A0A0W8EAA7_9ZZZZ</name>
<sequence length="66" mass="7643">MIWSFIIIILFITALDAPKLIEEQAYNELIVFAVFLLLGIYLGMVQLYDLPFYSAMCELALLLQNR</sequence>
<keyword evidence="1" id="KW-1133">Transmembrane helix</keyword>
<dbReference type="AlphaFoldDB" id="A0A0W8EAA7"/>
<comment type="caution">
    <text evidence="2">The sequence shown here is derived from an EMBL/GenBank/DDBJ whole genome shotgun (WGS) entry which is preliminary data.</text>
</comment>
<protein>
    <submittedName>
        <fullName evidence="2">Uncharacterized protein</fullName>
    </submittedName>
</protein>
<gene>
    <name evidence="2" type="ORF">ASZ90_017162</name>
</gene>
<reference evidence="2" key="1">
    <citation type="journal article" date="2015" name="Proc. Natl. Acad. Sci. U.S.A.">
        <title>Networks of energetic and metabolic interactions define dynamics in microbial communities.</title>
        <authorList>
            <person name="Embree M."/>
            <person name="Liu J.K."/>
            <person name="Al-Bassam M.M."/>
            <person name="Zengler K."/>
        </authorList>
    </citation>
    <scope>NUCLEOTIDE SEQUENCE</scope>
</reference>
<keyword evidence="1" id="KW-0812">Transmembrane</keyword>